<dbReference type="EMBL" id="NBSK02000001">
    <property type="protein sequence ID" value="KAJ0226590.1"/>
    <property type="molecule type" value="Genomic_DNA"/>
</dbReference>
<accession>A0A9R1WPP4</accession>
<keyword evidence="1" id="KW-1133">Transmembrane helix</keyword>
<name>A0A9R1WPP4_LACSA</name>
<organism evidence="2 3">
    <name type="scientific">Lactuca sativa</name>
    <name type="common">Garden lettuce</name>
    <dbReference type="NCBI Taxonomy" id="4236"/>
    <lineage>
        <taxon>Eukaryota</taxon>
        <taxon>Viridiplantae</taxon>
        <taxon>Streptophyta</taxon>
        <taxon>Embryophyta</taxon>
        <taxon>Tracheophyta</taxon>
        <taxon>Spermatophyta</taxon>
        <taxon>Magnoliopsida</taxon>
        <taxon>eudicotyledons</taxon>
        <taxon>Gunneridae</taxon>
        <taxon>Pentapetalae</taxon>
        <taxon>asterids</taxon>
        <taxon>campanulids</taxon>
        <taxon>Asterales</taxon>
        <taxon>Asteraceae</taxon>
        <taxon>Cichorioideae</taxon>
        <taxon>Cichorieae</taxon>
        <taxon>Lactucinae</taxon>
        <taxon>Lactuca</taxon>
    </lineage>
</organism>
<evidence type="ECO:0000256" key="1">
    <source>
        <dbReference type="SAM" id="Phobius"/>
    </source>
</evidence>
<proteinExistence type="predicted"/>
<sequence>MVLNSYLVVLTKDVRGELVQFRVQSKHDYISMKRGTFLGLMSIVLRNSLTGRDKISLANTTSVLRPTGMLSTNGSVVEVATNNGRAHQPGRSWLRFFVVFRGGHHECKRTIVVFFSPSFLFSLFCISLLSFLSGGGEYTGGSWWPEVADLEALHDRCRGEYNGWSYKTLN</sequence>
<dbReference type="AlphaFoldDB" id="A0A9R1WPP4"/>
<reference evidence="2 3" key="1">
    <citation type="journal article" date="2017" name="Nat. Commun.">
        <title>Genome assembly with in vitro proximity ligation data and whole-genome triplication in lettuce.</title>
        <authorList>
            <person name="Reyes-Chin-Wo S."/>
            <person name="Wang Z."/>
            <person name="Yang X."/>
            <person name="Kozik A."/>
            <person name="Arikit S."/>
            <person name="Song C."/>
            <person name="Xia L."/>
            <person name="Froenicke L."/>
            <person name="Lavelle D.O."/>
            <person name="Truco M.J."/>
            <person name="Xia R."/>
            <person name="Zhu S."/>
            <person name="Xu C."/>
            <person name="Xu H."/>
            <person name="Xu X."/>
            <person name="Cox K."/>
            <person name="Korf I."/>
            <person name="Meyers B.C."/>
            <person name="Michelmore R.W."/>
        </authorList>
    </citation>
    <scope>NUCLEOTIDE SEQUENCE [LARGE SCALE GENOMIC DNA]</scope>
    <source>
        <strain evidence="3">cv. Salinas</strain>
        <tissue evidence="2">Seedlings</tissue>
    </source>
</reference>
<feature type="transmembrane region" description="Helical" evidence="1">
    <location>
        <begin position="111"/>
        <end position="132"/>
    </location>
</feature>
<keyword evidence="1" id="KW-0472">Membrane</keyword>
<comment type="caution">
    <text evidence="2">The sequence shown here is derived from an EMBL/GenBank/DDBJ whole genome shotgun (WGS) entry which is preliminary data.</text>
</comment>
<protein>
    <submittedName>
        <fullName evidence="2">Uncharacterized protein</fullName>
    </submittedName>
</protein>
<keyword evidence="1" id="KW-0812">Transmembrane</keyword>
<evidence type="ECO:0000313" key="3">
    <source>
        <dbReference type="Proteomes" id="UP000235145"/>
    </source>
</evidence>
<dbReference type="Proteomes" id="UP000235145">
    <property type="component" value="Unassembled WGS sequence"/>
</dbReference>
<keyword evidence="3" id="KW-1185">Reference proteome</keyword>
<evidence type="ECO:0000313" key="2">
    <source>
        <dbReference type="EMBL" id="KAJ0226590.1"/>
    </source>
</evidence>
<gene>
    <name evidence="2" type="ORF">LSAT_V11C100005850</name>
</gene>